<dbReference type="SUPFAM" id="SSF54117">
    <property type="entry name" value="Interleukin 8-like chemokines"/>
    <property type="match status" value="1"/>
</dbReference>
<keyword evidence="3" id="KW-0732">Signal</keyword>
<dbReference type="InterPro" id="IPR036048">
    <property type="entry name" value="Interleukin_8-like_sf"/>
</dbReference>
<proteinExistence type="predicted"/>
<reference evidence="5" key="1">
    <citation type="submission" date="2021-02" db="EMBL/GenBank/DDBJ databases">
        <title>Comparative genomics reveals that relaxation of natural selection precedes convergent phenotypic evolution of cavefish.</title>
        <authorList>
            <person name="Peng Z."/>
        </authorList>
    </citation>
    <scope>NUCLEOTIDE SEQUENCE</scope>
    <source>
        <tissue evidence="5">Muscle</tissue>
    </source>
</reference>
<protein>
    <submittedName>
        <fullName evidence="5">Growth-regulated alpha protein-like</fullName>
    </submittedName>
</protein>
<dbReference type="Pfam" id="PF00048">
    <property type="entry name" value="IL8"/>
    <property type="match status" value="1"/>
</dbReference>
<dbReference type="GO" id="GO:0005615">
    <property type="term" value="C:extracellular space"/>
    <property type="evidence" value="ECO:0007669"/>
    <property type="project" value="UniProtKB-KW"/>
</dbReference>
<feature type="compositionally biased region" description="Basic residues" evidence="2">
    <location>
        <begin position="93"/>
        <end position="114"/>
    </location>
</feature>
<name>A0A9W7WPE7_TRIRA</name>
<dbReference type="Proteomes" id="UP001059041">
    <property type="component" value="Linkage Group LG9"/>
</dbReference>
<dbReference type="AlphaFoldDB" id="A0A9W7WPE7"/>
<feature type="region of interest" description="Disordered" evidence="2">
    <location>
        <begin position="90"/>
        <end position="114"/>
    </location>
</feature>
<accession>A0A9W7WPE7</accession>
<evidence type="ECO:0000256" key="2">
    <source>
        <dbReference type="SAM" id="MobiDB-lite"/>
    </source>
</evidence>
<organism evidence="5 6">
    <name type="scientific">Triplophysa rosa</name>
    <name type="common">Cave loach</name>
    <dbReference type="NCBI Taxonomy" id="992332"/>
    <lineage>
        <taxon>Eukaryota</taxon>
        <taxon>Metazoa</taxon>
        <taxon>Chordata</taxon>
        <taxon>Craniata</taxon>
        <taxon>Vertebrata</taxon>
        <taxon>Euteleostomi</taxon>
        <taxon>Actinopterygii</taxon>
        <taxon>Neopterygii</taxon>
        <taxon>Teleostei</taxon>
        <taxon>Ostariophysi</taxon>
        <taxon>Cypriniformes</taxon>
        <taxon>Nemacheilidae</taxon>
        <taxon>Triplophysa</taxon>
    </lineage>
</organism>
<keyword evidence="6" id="KW-1185">Reference proteome</keyword>
<feature type="chain" id="PRO_5040831248" evidence="3">
    <location>
        <begin position="20"/>
        <end position="114"/>
    </location>
</feature>
<dbReference type="Gene3D" id="2.40.50.40">
    <property type="match status" value="1"/>
</dbReference>
<evidence type="ECO:0000313" key="6">
    <source>
        <dbReference type="Proteomes" id="UP001059041"/>
    </source>
</evidence>
<feature type="signal peptide" evidence="3">
    <location>
        <begin position="1"/>
        <end position="19"/>
    </location>
</feature>
<dbReference type="InterPro" id="IPR001811">
    <property type="entry name" value="Chemokine_IL8-like_dom"/>
</dbReference>
<dbReference type="GO" id="GO:0008009">
    <property type="term" value="F:chemokine activity"/>
    <property type="evidence" value="ECO:0007669"/>
    <property type="project" value="InterPro"/>
</dbReference>
<dbReference type="GO" id="GO:0006955">
    <property type="term" value="P:immune response"/>
    <property type="evidence" value="ECO:0007669"/>
    <property type="project" value="InterPro"/>
</dbReference>
<keyword evidence="1" id="KW-0202">Cytokine</keyword>
<gene>
    <name evidence="5" type="ORF">IRJ41_020973</name>
</gene>
<sequence>MKLTAFALLTFSIFLTVKSQYVPKTCQCPKVLKRVQVPFSDFTVSPKGPNCFKDEIIVTLQKNKSLVCLSPDGKQGKRLMTCWQKNGKNSTRCLRRQKRRQNKRRQAKSKKGIS</sequence>
<dbReference type="EMBL" id="JAFHDT010000009">
    <property type="protein sequence ID" value="KAI7805913.1"/>
    <property type="molecule type" value="Genomic_DNA"/>
</dbReference>
<evidence type="ECO:0000256" key="3">
    <source>
        <dbReference type="SAM" id="SignalP"/>
    </source>
</evidence>
<feature type="domain" description="Chemokine interleukin-8-like" evidence="4">
    <location>
        <begin position="25"/>
        <end position="83"/>
    </location>
</feature>
<evidence type="ECO:0000313" key="5">
    <source>
        <dbReference type="EMBL" id="KAI7805913.1"/>
    </source>
</evidence>
<evidence type="ECO:0000259" key="4">
    <source>
        <dbReference type="Pfam" id="PF00048"/>
    </source>
</evidence>
<evidence type="ECO:0000256" key="1">
    <source>
        <dbReference type="ARBA" id="ARBA00022514"/>
    </source>
</evidence>
<comment type="caution">
    <text evidence="5">The sequence shown here is derived from an EMBL/GenBank/DDBJ whole genome shotgun (WGS) entry which is preliminary data.</text>
</comment>
<dbReference type="OrthoDB" id="8460355at2759"/>